<dbReference type="GeneID" id="2870022"/>
<evidence type="ECO:0000313" key="3">
    <source>
        <dbReference type="Proteomes" id="UP000000560"/>
    </source>
</evidence>
<name>C8VCZ9_EMENI</name>
<dbReference type="EMBL" id="BN001304">
    <property type="protein sequence ID" value="CBF78837.1"/>
    <property type="molecule type" value="Genomic_DNA"/>
</dbReference>
<dbReference type="KEGG" id="ani:ANIA_07217"/>
<feature type="compositionally biased region" description="Low complexity" evidence="1">
    <location>
        <begin position="144"/>
        <end position="160"/>
    </location>
</feature>
<proteinExistence type="predicted"/>
<feature type="region of interest" description="Disordered" evidence="1">
    <location>
        <begin position="13"/>
        <end position="52"/>
    </location>
</feature>
<feature type="compositionally biased region" description="Polar residues" evidence="1">
    <location>
        <begin position="27"/>
        <end position="39"/>
    </location>
</feature>
<protein>
    <submittedName>
        <fullName evidence="2">Uncharacterized protein</fullName>
    </submittedName>
</protein>
<dbReference type="VEuPathDB" id="FungiDB:AN7217"/>
<keyword evidence="3" id="KW-1185">Reference proteome</keyword>
<feature type="region of interest" description="Disordered" evidence="1">
    <location>
        <begin position="133"/>
        <end position="160"/>
    </location>
</feature>
<reference evidence="3" key="1">
    <citation type="journal article" date="2005" name="Nature">
        <title>Sequencing of Aspergillus nidulans and comparative analysis with A. fumigatus and A. oryzae.</title>
        <authorList>
            <person name="Galagan J.E."/>
            <person name="Calvo S.E."/>
            <person name="Cuomo C."/>
            <person name="Ma L.J."/>
            <person name="Wortman J.R."/>
            <person name="Batzoglou S."/>
            <person name="Lee S.I."/>
            <person name="Basturkmen M."/>
            <person name="Spevak C.C."/>
            <person name="Clutterbuck J."/>
            <person name="Kapitonov V."/>
            <person name="Jurka J."/>
            <person name="Scazzocchio C."/>
            <person name="Farman M."/>
            <person name="Butler J."/>
            <person name="Purcell S."/>
            <person name="Harris S."/>
            <person name="Braus G.H."/>
            <person name="Draht O."/>
            <person name="Busch S."/>
            <person name="D'Enfert C."/>
            <person name="Bouchier C."/>
            <person name="Goldman G.H."/>
            <person name="Bell-Pedersen D."/>
            <person name="Griffiths-Jones S."/>
            <person name="Doonan J.H."/>
            <person name="Yu J."/>
            <person name="Vienken K."/>
            <person name="Pain A."/>
            <person name="Freitag M."/>
            <person name="Selker E.U."/>
            <person name="Archer D.B."/>
            <person name="Penalva M.A."/>
            <person name="Oakley B.R."/>
            <person name="Momany M."/>
            <person name="Tanaka T."/>
            <person name="Kumagai T."/>
            <person name="Asai K."/>
            <person name="Machida M."/>
            <person name="Nierman W.C."/>
            <person name="Denning D.W."/>
            <person name="Caddick M."/>
            <person name="Hynes M."/>
            <person name="Paoletti M."/>
            <person name="Fischer R."/>
            <person name="Miller B."/>
            <person name="Dyer P."/>
            <person name="Sachs M.S."/>
            <person name="Osmani S.A."/>
            <person name="Birren B.W."/>
        </authorList>
    </citation>
    <scope>NUCLEOTIDE SEQUENCE [LARGE SCALE GENOMIC DNA]</scope>
    <source>
        <strain evidence="3">FGSC A4 / ATCC 38163 / CBS 112.46 / NRRL 194 / M139</strain>
    </source>
</reference>
<reference evidence="3" key="2">
    <citation type="journal article" date="2009" name="Fungal Genet. Biol.">
        <title>The 2008 update of the Aspergillus nidulans genome annotation: a community effort.</title>
        <authorList>
            <person name="Wortman J.R."/>
            <person name="Gilsenan J.M."/>
            <person name="Joardar V."/>
            <person name="Deegan J."/>
            <person name="Clutterbuck J."/>
            <person name="Andersen M.R."/>
            <person name="Archer D."/>
            <person name="Bencina M."/>
            <person name="Braus G."/>
            <person name="Coutinho P."/>
            <person name="von Dohren H."/>
            <person name="Doonan J."/>
            <person name="Driessen A.J."/>
            <person name="Durek P."/>
            <person name="Espeso E."/>
            <person name="Fekete E."/>
            <person name="Flipphi M."/>
            <person name="Estrada C.G."/>
            <person name="Geysens S."/>
            <person name="Goldman G."/>
            <person name="de Groot P.W."/>
            <person name="Hansen K."/>
            <person name="Harris S.D."/>
            <person name="Heinekamp T."/>
            <person name="Helmstaedt K."/>
            <person name="Henrissat B."/>
            <person name="Hofmann G."/>
            <person name="Homan T."/>
            <person name="Horio T."/>
            <person name="Horiuchi H."/>
            <person name="James S."/>
            <person name="Jones M."/>
            <person name="Karaffa L."/>
            <person name="Karanyi Z."/>
            <person name="Kato M."/>
            <person name="Keller N."/>
            <person name="Kelly D.E."/>
            <person name="Kiel J.A."/>
            <person name="Kim J.M."/>
            <person name="van der Klei I.J."/>
            <person name="Klis F.M."/>
            <person name="Kovalchuk A."/>
            <person name="Krasevec N."/>
            <person name="Kubicek C.P."/>
            <person name="Liu B."/>
            <person name="Maccabe A."/>
            <person name="Meyer V."/>
            <person name="Mirabito P."/>
            <person name="Miskei M."/>
            <person name="Mos M."/>
            <person name="Mullins J."/>
            <person name="Nelson D.R."/>
            <person name="Nielsen J."/>
            <person name="Oakley B.R."/>
            <person name="Osmani S.A."/>
            <person name="Pakula T."/>
            <person name="Paszewski A."/>
            <person name="Paulsen I."/>
            <person name="Pilsyk S."/>
            <person name="Pocsi I."/>
            <person name="Punt P.J."/>
            <person name="Ram A.F."/>
            <person name="Ren Q."/>
            <person name="Robellet X."/>
            <person name="Robson G."/>
            <person name="Seiboth B."/>
            <person name="van Solingen P."/>
            <person name="Specht T."/>
            <person name="Sun J."/>
            <person name="Taheri-Talesh N."/>
            <person name="Takeshita N."/>
            <person name="Ussery D."/>
            <person name="vanKuyk P.A."/>
            <person name="Visser H."/>
            <person name="van de Vondervoort P.J."/>
            <person name="de Vries R.P."/>
            <person name="Walton J."/>
            <person name="Xiang X."/>
            <person name="Xiong Y."/>
            <person name="Zeng A.P."/>
            <person name="Brandt B.W."/>
            <person name="Cornell M.J."/>
            <person name="van den Hondel C.A."/>
            <person name="Visser J."/>
            <person name="Oliver S.G."/>
            <person name="Turner G."/>
        </authorList>
    </citation>
    <scope>GENOME REANNOTATION</scope>
    <source>
        <strain evidence="3">FGSC A4 / ATCC 38163 / CBS 112.46 / NRRL 194 / M139</strain>
    </source>
</reference>
<evidence type="ECO:0000256" key="1">
    <source>
        <dbReference type="SAM" id="MobiDB-lite"/>
    </source>
</evidence>
<organism evidence="2 3">
    <name type="scientific">Emericella nidulans (strain FGSC A4 / ATCC 38163 / CBS 112.46 / NRRL 194 / M139)</name>
    <name type="common">Aspergillus nidulans</name>
    <dbReference type="NCBI Taxonomy" id="227321"/>
    <lineage>
        <taxon>Eukaryota</taxon>
        <taxon>Fungi</taxon>
        <taxon>Dikarya</taxon>
        <taxon>Ascomycota</taxon>
        <taxon>Pezizomycotina</taxon>
        <taxon>Eurotiomycetes</taxon>
        <taxon>Eurotiomycetidae</taxon>
        <taxon>Eurotiales</taxon>
        <taxon>Aspergillaceae</taxon>
        <taxon>Aspergillus</taxon>
        <taxon>Aspergillus subgen. Nidulantes</taxon>
    </lineage>
</organism>
<evidence type="ECO:0000313" key="2">
    <source>
        <dbReference type="EMBL" id="CBF78837.1"/>
    </source>
</evidence>
<dbReference type="AlphaFoldDB" id="C8VCZ9"/>
<dbReference type="HOGENOM" id="CLU_105930_0_0_1"/>
<sequence length="223" mass="24328">MVDFPVGDTHAARLPRLYPRSSKHPYSPNSPTNPHTQLHCQEEQSRNESIGRSPFLFLLTSVPSLTMPMAMNRGQVDPAPTSARHEEVAGPMEALILRESWDKDAIRFEQDSGLGCSRACHCQISFFLPPTAEPKSTQPATTKPNQSNQPTSQNSTSKCLPATATAAPATATPALAAPAPTKYLFCRVVLCPCSAISTSQLYLNQATTRAYSSIRPCKPQIRY</sequence>
<dbReference type="Proteomes" id="UP000000560">
    <property type="component" value="Chromosome IV"/>
</dbReference>
<gene>
    <name evidence="2" type="ORF">ANIA_07217</name>
</gene>
<accession>C8VCZ9</accession>
<dbReference type="InParanoid" id="C8VCZ9"/>
<feature type="compositionally biased region" description="Polar residues" evidence="1">
    <location>
        <begin position="134"/>
        <end position="143"/>
    </location>
</feature>
<dbReference type="RefSeq" id="XP_050467876.1">
    <property type="nucleotide sequence ID" value="XM_050611904.1"/>
</dbReference>